<reference evidence="6" key="1">
    <citation type="submission" date="2020-05" db="EMBL/GenBank/DDBJ databases">
        <authorList>
            <person name="Chiriac C."/>
            <person name="Salcher M."/>
            <person name="Ghai R."/>
            <person name="Kavagutti S V."/>
        </authorList>
    </citation>
    <scope>NUCLEOTIDE SEQUENCE</scope>
</reference>
<sequence>MTRMRLCALVMALIVTACASEPRNSSPGTTNPSVPTVNDWATTLTWKECGSGIDCSSLEVPFDYSKPDLGSFILPVARHRATQPASRIGTLLVNPGGPGSAATDWASYAVQVLSSAIVERFDIVAWDPRGVGGSDPAIDCVDTMDNYFGLDPSPDNDSELESLIEGAKSFADSCAARSGEILTHVGTIDAAKDMDVLRRALGEEQISYVGFSYGTKLGATWATLFPTSVRAAVFDGAIDPILGYVDDLILQAEGFETSLNTFLDQCDANQCSFMQVDETARQAFDRIMLEIDNAPLICCPTRPPTNQGVAHMGIGVTLYASYRWGELEDALSAASSGDGQPLLMLFDDYFGRQDNGFVDNSIDAYIAITCADRDEQLTPQDILGLESRLQNVAPRLGASWIQEMMICAHWTTPTQGGLSLRADTANRILVVGSIGDAATPLSGTRQMATTLGYARLVVSQLEQHTTYGSDPCVTQIVDEYLLTLSDGPDVTNC</sequence>
<dbReference type="Gene3D" id="3.40.50.1820">
    <property type="entry name" value="alpha/beta hydrolase"/>
    <property type="match status" value="1"/>
</dbReference>
<evidence type="ECO:0000256" key="2">
    <source>
        <dbReference type="ARBA" id="ARBA00022729"/>
    </source>
</evidence>
<evidence type="ECO:0000256" key="1">
    <source>
        <dbReference type="ARBA" id="ARBA00010088"/>
    </source>
</evidence>
<dbReference type="InterPro" id="IPR000073">
    <property type="entry name" value="AB_hydrolase_1"/>
</dbReference>
<comment type="similarity">
    <text evidence="1">Belongs to the peptidase S33 family.</text>
</comment>
<dbReference type="Pfam" id="PF08386">
    <property type="entry name" value="Abhydrolase_4"/>
    <property type="match status" value="1"/>
</dbReference>
<feature type="domain" description="Peptidase S33 tripeptidyl aminopeptidase-like C-terminal" evidence="5">
    <location>
        <begin position="395"/>
        <end position="486"/>
    </location>
</feature>
<dbReference type="PANTHER" id="PTHR43248">
    <property type="entry name" value="2-SUCCINYL-6-HYDROXY-2,4-CYCLOHEXADIENE-1-CARBOXYLATE SYNTHASE"/>
    <property type="match status" value="1"/>
</dbReference>
<protein>
    <submittedName>
        <fullName evidence="6">Unannotated protein</fullName>
    </submittedName>
</protein>
<dbReference type="Pfam" id="PF00561">
    <property type="entry name" value="Abhydrolase_1"/>
    <property type="match status" value="1"/>
</dbReference>
<dbReference type="PANTHER" id="PTHR43248:SF29">
    <property type="entry name" value="TRIPEPTIDYL AMINOPEPTIDASE"/>
    <property type="match status" value="1"/>
</dbReference>
<name>A0A6J7VZW9_9ZZZZ</name>
<evidence type="ECO:0000256" key="3">
    <source>
        <dbReference type="ARBA" id="ARBA00022801"/>
    </source>
</evidence>
<dbReference type="InterPro" id="IPR029058">
    <property type="entry name" value="AB_hydrolase_fold"/>
</dbReference>
<keyword evidence="2" id="KW-0732">Signal</keyword>
<organism evidence="6">
    <name type="scientific">freshwater metagenome</name>
    <dbReference type="NCBI Taxonomy" id="449393"/>
    <lineage>
        <taxon>unclassified sequences</taxon>
        <taxon>metagenomes</taxon>
        <taxon>ecological metagenomes</taxon>
    </lineage>
</organism>
<dbReference type="GO" id="GO:0016787">
    <property type="term" value="F:hydrolase activity"/>
    <property type="evidence" value="ECO:0007669"/>
    <property type="project" value="UniProtKB-KW"/>
</dbReference>
<keyword evidence="3" id="KW-0378">Hydrolase</keyword>
<dbReference type="SUPFAM" id="SSF53474">
    <property type="entry name" value="alpha/beta-Hydrolases"/>
    <property type="match status" value="1"/>
</dbReference>
<dbReference type="AlphaFoldDB" id="A0A6J7VZW9"/>
<feature type="domain" description="AB hydrolase-1" evidence="4">
    <location>
        <begin position="90"/>
        <end position="270"/>
    </location>
</feature>
<evidence type="ECO:0000259" key="4">
    <source>
        <dbReference type="Pfam" id="PF00561"/>
    </source>
</evidence>
<evidence type="ECO:0000313" key="6">
    <source>
        <dbReference type="EMBL" id="CAB5136517.1"/>
    </source>
</evidence>
<proteinExistence type="inferred from homology"/>
<dbReference type="InterPro" id="IPR013595">
    <property type="entry name" value="Pept_S33_TAP-like_C"/>
</dbReference>
<dbReference type="InterPro" id="IPR051601">
    <property type="entry name" value="Serine_prot/Carboxylest_S33"/>
</dbReference>
<dbReference type="EMBL" id="CAFBRX010000246">
    <property type="protein sequence ID" value="CAB5136517.1"/>
    <property type="molecule type" value="Genomic_DNA"/>
</dbReference>
<accession>A0A6J7VZW9</accession>
<dbReference type="PROSITE" id="PS51257">
    <property type="entry name" value="PROKAR_LIPOPROTEIN"/>
    <property type="match status" value="1"/>
</dbReference>
<gene>
    <name evidence="6" type="ORF">UFOPK4422_01667</name>
</gene>
<evidence type="ECO:0000259" key="5">
    <source>
        <dbReference type="Pfam" id="PF08386"/>
    </source>
</evidence>